<evidence type="ECO:0000313" key="2">
    <source>
        <dbReference type="Proteomes" id="UP000320212"/>
    </source>
</evidence>
<gene>
    <name evidence="1" type="ORF">FQA18_19060</name>
</gene>
<reference evidence="1 2" key="1">
    <citation type="submission" date="2019-07" db="EMBL/GenBank/DDBJ databases">
        <title>Draft genome sequence of Haloferax volcanii SS0101, isolated from salt farm in Samut Sakhon, Thailand.</title>
        <authorList>
            <person name="Wanthongcharoen S."/>
            <person name="Yamprayoonswat W."/>
            <person name="Ruangsuj P."/>
            <person name="Thongpramul N."/>
            <person name="Jumpathong W."/>
            <person name="Sittihan S."/>
            <person name="Kanjanavas P."/>
            <person name="Yasawong M."/>
        </authorList>
    </citation>
    <scope>NUCLEOTIDE SEQUENCE [LARGE SCALE GENOMIC DNA]</scope>
    <source>
        <strain evidence="1 2">SS0101</strain>
    </source>
</reference>
<comment type="caution">
    <text evidence="1">The sequence shown here is derived from an EMBL/GenBank/DDBJ whole genome shotgun (WGS) entry which is preliminary data.</text>
</comment>
<dbReference type="RefSeq" id="WP_222422740.1">
    <property type="nucleotide sequence ID" value="NZ_VMTR01000306.1"/>
</dbReference>
<feature type="non-terminal residue" evidence="1">
    <location>
        <position position="95"/>
    </location>
</feature>
<sequence>MALEEVRAKHDEYRRKCREEEEKRLNPSRIGTQFYCEQKVALTEEHGDVETEEKIEGTEQHEKAAEDAVEVSDDELWEFGASLTARHAEALHVFH</sequence>
<accession>A0A558FRU2</accession>
<proteinExistence type="predicted"/>
<dbReference type="EMBL" id="VMTR01000306">
    <property type="protein sequence ID" value="TVT88216.1"/>
    <property type="molecule type" value="Genomic_DNA"/>
</dbReference>
<protein>
    <submittedName>
        <fullName evidence="1">Uncharacterized protein</fullName>
    </submittedName>
</protein>
<evidence type="ECO:0000313" key="1">
    <source>
        <dbReference type="EMBL" id="TVT88216.1"/>
    </source>
</evidence>
<name>A0A558FRU2_HALVO</name>
<dbReference type="AlphaFoldDB" id="A0A558FRU2"/>
<organism evidence="1 2">
    <name type="scientific">Haloferax volcanii</name>
    <name type="common">Halobacterium volcanii</name>
    <dbReference type="NCBI Taxonomy" id="2246"/>
    <lineage>
        <taxon>Archaea</taxon>
        <taxon>Methanobacteriati</taxon>
        <taxon>Methanobacteriota</taxon>
        <taxon>Stenosarchaea group</taxon>
        <taxon>Halobacteria</taxon>
        <taxon>Halobacteriales</taxon>
        <taxon>Haloferacaceae</taxon>
        <taxon>Haloferax</taxon>
    </lineage>
</organism>
<dbReference type="Proteomes" id="UP000320212">
    <property type="component" value="Unassembled WGS sequence"/>
</dbReference>